<dbReference type="Gene3D" id="3.30.565.10">
    <property type="entry name" value="Histidine kinase-like ATPase, C-terminal domain"/>
    <property type="match status" value="1"/>
</dbReference>
<dbReference type="EMBL" id="BAAAZR010000041">
    <property type="protein sequence ID" value="GAA3838585.1"/>
    <property type="molecule type" value="Genomic_DNA"/>
</dbReference>
<keyword evidence="4" id="KW-1185">Reference proteome</keyword>
<accession>A0ABP7J9J7</accession>
<reference evidence="4" key="1">
    <citation type="journal article" date="2019" name="Int. J. Syst. Evol. Microbiol.">
        <title>The Global Catalogue of Microorganisms (GCM) 10K type strain sequencing project: providing services to taxonomists for standard genome sequencing and annotation.</title>
        <authorList>
            <consortium name="The Broad Institute Genomics Platform"/>
            <consortium name="The Broad Institute Genome Sequencing Center for Infectious Disease"/>
            <person name="Wu L."/>
            <person name="Ma J."/>
        </authorList>
    </citation>
    <scope>NUCLEOTIDE SEQUENCE [LARGE SCALE GENOMIC DNA]</scope>
    <source>
        <strain evidence="4">JCM 16908</strain>
    </source>
</reference>
<evidence type="ECO:0000256" key="1">
    <source>
        <dbReference type="ARBA" id="ARBA00022527"/>
    </source>
</evidence>
<evidence type="ECO:0000313" key="3">
    <source>
        <dbReference type="EMBL" id="GAA3838585.1"/>
    </source>
</evidence>
<dbReference type="SUPFAM" id="SSF55874">
    <property type="entry name" value="ATPase domain of HSP90 chaperone/DNA topoisomerase II/histidine kinase"/>
    <property type="match status" value="1"/>
</dbReference>
<dbReference type="PANTHER" id="PTHR35526:SF3">
    <property type="entry name" value="ANTI-SIGMA-F FACTOR RSBW"/>
    <property type="match status" value="1"/>
</dbReference>
<gene>
    <name evidence="3" type="ORF">GCM10022226_71080</name>
</gene>
<dbReference type="Pfam" id="PF13581">
    <property type="entry name" value="HATPase_c_2"/>
    <property type="match status" value="1"/>
</dbReference>
<keyword evidence="1" id="KW-0418">Kinase</keyword>
<name>A0ABP7J9J7_9ACTN</name>
<dbReference type="PANTHER" id="PTHR35526">
    <property type="entry name" value="ANTI-SIGMA-F FACTOR RSBW-RELATED"/>
    <property type="match status" value="1"/>
</dbReference>
<dbReference type="InterPro" id="IPR036890">
    <property type="entry name" value="HATPase_C_sf"/>
</dbReference>
<keyword evidence="1" id="KW-0723">Serine/threonine-protein kinase</keyword>
<feature type="domain" description="Histidine kinase/HSP90-like ATPase" evidence="2">
    <location>
        <begin position="28"/>
        <end position="137"/>
    </location>
</feature>
<dbReference type="CDD" id="cd16936">
    <property type="entry name" value="HATPase_RsbW-like"/>
    <property type="match status" value="1"/>
</dbReference>
<sequence>MNAATGAEERQRSSWCDLPGSRLAPSIARRWVSAILGYWNIRLSPSHEATIAELTSELVTNAVQHAAPTACDGHGIRINVRAERGTVWLAVCDPDPTLPTRRTLDQLTESGRGLFLVAAQADQWGAVQCEGGKYVWFSVECHGGAQCMDAASSPGVPLGFTSGVMNPKENPPCPPSFFPTTSTAPGRIV</sequence>
<organism evidence="3 4">
    <name type="scientific">Sphaerisporangium flaviroseum</name>
    <dbReference type="NCBI Taxonomy" id="509199"/>
    <lineage>
        <taxon>Bacteria</taxon>
        <taxon>Bacillati</taxon>
        <taxon>Actinomycetota</taxon>
        <taxon>Actinomycetes</taxon>
        <taxon>Streptosporangiales</taxon>
        <taxon>Streptosporangiaceae</taxon>
        <taxon>Sphaerisporangium</taxon>
    </lineage>
</organism>
<evidence type="ECO:0000313" key="4">
    <source>
        <dbReference type="Proteomes" id="UP001500888"/>
    </source>
</evidence>
<dbReference type="RefSeq" id="WP_344950861.1">
    <property type="nucleotide sequence ID" value="NZ_BAAAZR010000041.1"/>
</dbReference>
<proteinExistence type="predicted"/>
<protein>
    <recommendedName>
        <fullName evidence="2">Histidine kinase/HSP90-like ATPase domain-containing protein</fullName>
    </recommendedName>
</protein>
<dbReference type="Proteomes" id="UP001500888">
    <property type="component" value="Unassembled WGS sequence"/>
</dbReference>
<comment type="caution">
    <text evidence="3">The sequence shown here is derived from an EMBL/GenBank/DDBJ whole genome shotgun (WGS) entry which is preliminary data.</text>
</comment>
<evidence type="ECO:0000259" key="2">
    <source>
        <dbReference type="Pfam" id="PF13581"/>
    </source>
</evidence>
<dbReference type="InterPro" id="IPR003594">
    <property type="entry name" value="HATPase_dom"/>
</dbReference>
<keyword evidence="1" id="KW-0808">Transferase</keyword>
<dbReference type="InterPro" id="IPR050267">
    <property type="entry name" value="Anti-sigma-factor_SerPK"/>
</dbReference>